<dbReference type="PANTHER" id="PTHR36449">
    <property type="entry name" value="ACETYLTRANSFERASE-RELATED"/>
    <property type="match status" value="1"/>
</dbReference>
<keyword evidence="2" id="KW-1277">Toxin-antitoxin system</keyword>
<dbReference type="InterPro" id="IPR000182">
    <property type="entry name" value="GNAT_dom"/>
</dbReference>
<dbReference type="GeneID" id="95774458"/>
<gene>
    <name evidence="7" type="ORF">FBQ73_13425</name>
</gene>
<evidence type="ECO:0000256" key="5">
    <source>
        <dbReference type="ARBA" id="ARBA00049880"/>
    </source>
</evidence>
<dbReference type="Gene3D" id="3.40.630.30">
    <property type="match status" value="1"/>
</dbReference>
<feature type="domain" description="N-acetyltransferase" evidence="6">
    <location>
        <begin position="42"/>
        <end position="141"/>
    </location>
</feature>
<evidence type="ECO:0000256" key="4">
    <source>
        <dbReference type="ARBA" id="ARBA00023315"/>
    </source>
</evidence>
<name>A0A6C1KEN3_XANAU</name>
<dbReference type="EMBL" id="VAUP01000028">
    <property type="protein sequence ID" value="TLX42632.1"/>
    <property type="molecule type" value="Genomic_DNA"/>
</dbReference>
<evidence type="ECO:0000256" key="1">
    <source>
        <dbReference type="ARBA" id="ARBA00022491"/>
    </source>
</evidence>
<dbReference type="InterPro" id="IPR016181">
    <property type="entry name" value="Acyl_CoA_acyltransferase"/>
</dbReference>
<dbReference type="GO" id="GO:0016747">
    <property type="term" value="F:acyltransferase activity, transferring groups other than amino-acyl groups"/>
    <property type="evidence" value="ECO:0007669"/>
    <property type="project" value="InterPro"/>
</dbReference>
<accession>A0A6C1KEN3</accession>
<keyword evidence="3 7" id="KW-0808">Transferase</keyword>
<dbReference type="Proteomes" id="UP000305131">
    <property type="component" value="Unassembled WGS sequence"/>
</dbReference>
<reference evidence="7 8" key="1">
    <citation type="submission" date="2019-05" db="EMBL/GenBank/DDBJ databases">
        <authorList>
            <person name="Zhou X."/>
        </authorList>
    </citation>
    <scope>NUCLEOTIDE SEQUENCE [LARGE SCALE GENOMIC DNA]</scope>
    <source>
        <strain evidence="7 8">DSM 432</strain>
    </source>
</reference>
<evidence type="ECO:0000313" key="7">
    <source>
        <dbReference type="EMBL" id="TLX42632.1"/>
    </source>
</evidence>
<dbReference type="Pfam" id="PF13508">
    <property type="entry name" value="Acetyltransf_7"/>
    <property type="match status" value="1"/>
</dbReference>
<dbReference type="AlphaFoldDB" id="A0A6C1KEN3"/>
<comment type="catalytic activity">
    <reaction evidence="5">
        <text>glycyl-tRNA(Gly) + acetyl-CoA = N-acetylglycyl-tRNA(Gly) + CoA + H(+)</text>
        <dbReference type="Rhea" id="RHEA:81867"/>
        <dbReference type="Rhea" id="RHEA-COMP:9683"/>
        <dbReference type="Rhea" id="RHEA-COMP:19766"/>
        <dbReference type="ChEBI" id="CHEBI:15378"/>
        <dbReference type="ChEBI" id="CHEBI:57287"/>
        <dbReference type="ChEBI" id="CHEBI:57288"/>
        <dbReference type="ChEBI" id="CHEBI:78522"/>
        <dbReference type="ChEBI" id="CHEBI:232036"/>
    </reaction>
</comment>
<evidence type="ECO:0000256" key="3">
    <source>
        <dbReference type="ARBA" id="ARBA00022679"/>
    </source>
</evidence>
<proteinExistence type="predicted"/>
<sequence>MTLAAPEPIQPHHDVASFSCGHPSLDEWLKRRSLTNQKAGASRTYVVTTDNRVVAYYALASGALACTVATGKLRRNMPDPIPMAILGRLAIDVQVQGQGLGRALFRDAALRVISAADAIGIRGLMVHAISEDAAAFYRALGLATSQSEPTTLMVTLDELRAAL</sequence>
<dbReference type="RefSeq" id="WP_138399992.1">
    <property type="nucleotide sequence ID" value="NZ_JBAFVI010000004.1"/>
</dbReference>
<dbReference type="OrthoDB" id="9799147at2"/>
<dbReference type="SUPFAM" id="SSF55729">
    <property type="entry name" value="Acyl-CoA N-acyltransferases (Nat)"/>
    <property type="match status" value="1"/>
</dbReference>
<organism evidence="7 8">
    <name type="scientific">Xanthobacter autotrophicus</name>
    <dbReference type="NCBI Taxonomy" id="280"/>
    <lineage>
        <taxon>Bacteria</taxon>
        <taxon>Pseudomonadati</taxon>
        <taxon>Pseudomonadota</taxon>
        <taxon>Alphaproteobacteria</taxon>
        <taxon>Hyphomicrobiales</taxon>
        <taxon>Xanthobacteraceae</taxon>
        <taxon>Xanthobacter</taxon>
    </lineage>
</organism>
<keyword evidence="1" id="KW-0678">Repressor</keyword>
<comment type="caution">
    <text evidence="7">The sequence shown here is derived from an EMBL/GenBank/DDBJ whole genome shotgun (WGS) entry which is preliminary data.</text>
</comment>
<evidence type="ECO:0000256" key="2">
    <source>
        <dbReference type="ARBA" id="ARBA00022649"/>
    </source>
</evidence>
<evidence type="ECO:0000259" key="6">
    <source>
        <dbReference type="Pfam" id="PF13508"/>
    </source>
</evidence>
<keyword evidence="4" id="KW-0012">Acyltransferase</keyword>
<protein>
    <submittedName>
        <fullName evidence="7">GNAT family N-acetyltransferase</fullName>
    </submittedName>
</protein>
<dbReference type="CDD" id="cd04301">
    <property type="entry name" value="NAT_SF"/>
    <property type="match status" value="1"/>
</dbReference>
<evidence type="ECO:0000313" key="8">
    <source>
        <dbReference type="Proteomes" id="UP000305131"/>
    </source>
</evidence>
<dbReference type="PANTHER" id="PTHR36449:SF1">
    <property type="entry name" value="ACETYLTRANSFERASE"/>
    <property type="match status" value="1"/>
</dbReference>